<dbReference type="EMBL" id="FMXP01000015">
    <property type="protein sequence ID" value="SDB25003.1"/>
    <property type="molecule type" value="Genomic_DNA"/>
</dbReference>
<organism evidence="2 3">
    <name type="scientific">Streptococcus henryi</name>
    <dbReference type="NCBI Taxonomy" id="439219"/>
    <lineage>
        <taxon>Bacteria</taxon>
        <taxon>Bacillati</taxon>
        <taxon>Bacillota</taxon>
        <taxon>Bacilli</taxon>
        <taxon>Lactobacillales</taxon>
        <taxon>Streptococcaceae</taxon>
        <taxon>Streptococcus</taxon>
    </lineage>
</organism>
<dbReference type="eggNOG" id="COG5646">
    <property type="taxonomic scope" value="Bacteria"/>
</dbReference>
<dbReference type="Gene3D" id="3.90.1150.200">
    <property type="match status" value="1"/>
</dbReference>
<gene>
    <name evidence="2" type="ORF">SAMN02910293_01246</name>
</gene>
<protein>
    <submittedName>
        <fullName evidence="2">Uncharacterized conserved protein YdhG, YjbR/CyaY-like superfamily, DUF1801 family</fullName>
    </submittedName>
</protein>
<reference evidence="2 3" key="1">
    <citation type="submission" date="2016-10" db="EMBL/GenBank/DDBJ databases">
        <authorList>
            <person name="de Groot N.N."/>
        </authorList>
    </citation>
    <scope>NUCLEOTIDE SEQUENCE [LARGE SCALE GENOMIC DNA]</scope>
    <source>
        <strain evidence="2 3">A-4</strain>
    </source>
</reference>
<dbReference type="Proteomes" id="UP000182508">
    <property type="component" value="Unassembled WGS sequence"/>
</dbReference>
<evidence type="ECO:0000313" key="2">
    <source>
        <dbReference type="EMBL" id="SDB25003.1"/>
    </source>
</evidence>
<dbReference type="STRING" id="439219.SAMN02910293_01246"/>
<name>A0A1G6BWH4_9STRE</name>
<feature type="domain" description="YdhG-like" evidence="1">
    <location>
        <begin position="16"/>
        <end position="108"/>
    </location>
</feature>
<dbReference type="Pfam" id="PF08818">
    <property type="entry name" value="DUF1801"/>
    <property type="match status" value="1"/>
</dbReference>
<accession>A0A1G6BWH4</accession>
<dbReference type="InterPro" id="IPR014922">
    <property type="entry name" value="YdhG-like"/>
</dbReference>
<dbReference type="AlphaFoldDB" id="A0A1G6BWH4"/>
<keyword evidence="3" id="KW-1185">Reference proteome</keyword>
<evidence type="ECO:0000313" key="3">
    <source>
        <dbReference type="Proteomes" id="UP000182508"/>
    </source>
</evidence>
<dbReference type="RefSeq" id="WP_074486059.1">
    <property type="nucleotide sequence ID" value="NZ_FMXP01000015.1"/>
</dbReference>
<dbReference type="SUPFAM" id="SSF159888">
    <property type="entry name" value="YdhG-like"/>
    <property type="match status" value="1"/>
</dbReference>
<proteinExistence type="predicted"/>
<sequence length="115" mass="13271">MTEIENYIKTADRQNQDCLKTIYQLMKDLLPDCQEKISYGMPTFWKGRNIIHFAAQKKHLGIYPGSGPIVEMSELFDQAGITYSKGTVQFPYNQELPLDLITELIKVAYKVNHKD</sequence>
<evidence type="ECO:0000259" key="1">
    <source>
        <dbReference type="Pfam" id="PF08818"/>
    </source>
</evidence>